<dbReference type="Proteomes" id="UP001234178">
    <property type="component" value="Unassembled WGS sequence"/>
</dbReference>
<protein>
    <submittedName>
        <fullName evidence="1">Uncharacterized protein</fullName>
    </submittedName>
</protein>
<dbReference type="EMBL" id="JAOYFB010000036">
    <property type="protein sequence ID" value="KAK4020269.1"/>
    <property type="molecule type" value="Genomic_DNA"/>
</dbReference>
<name>A0ABR0A534_9CRUS</name>
<reference evidence="1 2" key="1">
    <citation type="journal article" date="2023" name="Nucleic Acids Res.">
        <title>The hologenome of Daphnia magna reveals possible DNA methylation and microbiome-mediated evolution of the host genome.</title>
        <authorList>
            <person name="Chaturvedi A."/>
            <person name="Li X."/>
            <person name="Dhandapani V."/>
            <person name="Marshall H."/>
            <person name="Kissane S."/>
            <person name="Cuenca-Cambronero M."/>
            <person name="Asole G."/>
            <person name="Calvet F."/>
            <person name="Ruiz-Romero M."/>
            <person name="Marangio P."/>
            <person name="Guigo R."/>
            <person name="Rago D."/>
            <person name="Mirbahai L."/>
            <person name="Eastwood N."/>
            <person name="Colbourne J.K."/>
            <person name="Zhou J."/>
            <person name="Mallon E."/>
            <person name="Orsini L."/>
        </authorList>
    </citation>
    <scope>NUCLEOTIDE SEQUENCE [LARGE SCALE GENOMIC DNA]</scope>
    <source>
        <strain evidence="1">LRV0_1</strain>
    </source>
</reference>
<comment type="caution">
    <text evidence="1">The sequence shown here is derived from an EMBL/GenBank/DDBJ whole genome shotgun (WGS) entry which is preliminary data.</text>
</comment>
<proteinExistence type="predicted"/>
<keyword evidence="2" id="KW-1185">Reference proteome</keyword>
<evidence type="ECO:0000313" key="1">
    <source>
        <dbReference type="EMBL" id="KAK4020269.1"/>
    </source>
</evidence>
<evidence type="ECO:0000313" key="2">
    <source>
        <dbReference type="Proteomes" id="UP001234178"/>
    </source>
</evidence>
<organism evidence="1 2">
    <name type="scientific">Daphnia magna</name>
    <dbReference type="NCBI Taxonomy" id="35525"/>
    <lineage>
        <taxon>Eukaryota</taxon>
        <taxon>Metazoa</taxon>
        <taxon>Ecdysozoa</taxon>
        <taxon>Arthropoda</taxon>
        <taxon>Crustacea</taxon>
        <taxon>Branchiopoda</taxon>
        <taxon>Diplostraca</taxon>
        <taxon>Cladocera</taxon>
        <taxon>Anomopoda</taxon>
        <taxon>Daphniidae</taxon>
        <taxon>Daphnia</taxon>
    </lineage>
</organism>
<sequence length="119" mass="13893">MPHTATHQTENQQQKYEIRTRARSFFMTQVLAVVKMETRRDGWINPIHTARQSGSNADDELLIHRPAIRVDNRTSSSSAMDHQLFCLSQGEDDYFLLHYHMANHQLILPNKINVQQFCN</sequence>
<accession>A0ABR0A534</accession>
<gene>
    <name evidence="1" type="ORF">OUZ56_002261</name>
</gene>